<gene>
    <name evidence="2" type="ORF">VFH_I323280</name>
</gene>
<evidence type="ECO:0000313" key="2">
    <source>
        <dbReference type="EMBL" id="CAI8587917.1"/>
    </source>
</evidence>
<dbReference type="Proteomes" id="UP001157006">
    <property type="component" value="Chromosome 1L"/>
</dbReference>
<evidence type="ECO:0000313" key="3">
    <source>
        <dbReference type="Proteomes" id="UP001157006"/>
    </source>
</evidence>
<feature type="region of interest" description="Disordered" evidence="1">
    <location>
        <begin position="36"/>
        <end position="60"/>
    </location>
</feature>
<organism evidence="2 3">
    <name type="scientific">Vicia faba</name>
    <name type="common">Broad bean</name>
    <name type="synonym">Faba vulgaris</name>
    <dbReference type="NCBI Taxonomy" id="3906"/>
    <lineage>
        <taxon>Eukaryota</taxon>
        <taxon>Viridiplantae</taxon>
        <taxon>Streptophyta</taxon>
        <taxon>Embryophyta</taxon>
        <taxon>Tracheophyta</taxon>
        <taxon>Spermatophyta</taxon>
        <taxon>Magnoliopsida</taxon>
        <taxon>eudicotyledons</taxon>
        <taxon>Gunneridae</taxon>
        <taxon>Pentapetalae</taxon>
        <taxon>rosids</taxon>
        <taxon>fabids</taxon>
        <taxon>Fabales</taxon>
        <taxon>Fabaceae</taxon>
        <taxon>Papilionoideae</taxon>
        <taxon>50 kb inversion clade</taxon>
        <taxon>NPAAA clade</taxon>
        <taxon>Hologalegina</taxon>
        <taxon>IRL clade</taxon>
        <taxon>Fabeae</taxon>
        <taxon>Vicia</taxon>
    </lineage>
</organism>
<dbReference type="EMBL" id="OX451736">
    <property type="protein sequence ID" value="CAI8587917.1"/>
    <property type="molecule type" value="Genomic_DNA"/>
</dbReference>
<keyword evidence="3" id="KW-1185">Reference proteome</keyword>
<accession>A0AAV0YR31</accession>
<dbReference type="AlphaFoldDB" id="A0AAV0YR31"/>
<proteinExistence type="predicted"/>
<evidence type="ECO:0000256" key="1">
    <source>
        <dbReference type="SAM" id="MobiDB-lite"/>
    </source>
</evidence>
<sequence length="103" mass="11934">MAFEGENSELSYIFERMIRNRDMSLLLSFIQGLSPVSSTRRNTDHNPDQESSNNEDSNHQRIILVNPSTQRMIIVEGVLSLETLFQELENTTKKGQHQLQRSR</sequence>
<reference evidence="2 3" key="1">
    <citation type="submission" date="2023-01" db="EMBL/GenBank/DDBJ databases">
        <authorList>
            <person name="Kreplak J."/>
        </authorList>
    </citation>
    <scope>NUCLEOTIDE SEQUENCE [LARGE SCALE GENOMIC DNA]</scope>
</reference>
<protein>
    <submittedName>
        <fullName evidence="2">Uncharacterized protein</fullName>
    </submittedName>
</protein>
<name>A0AAV0YR31_VICFA</name>